<comment type="caution">
    <text evidence="1">The sequence shown here is derived from an EMBL/GenBank/DDBJ whole genome shotgun (WGS) entry which is preliminary data.</text>
</comment>
<dbReference type="OrthoDB" id="3539983at2759"/>
<dbReference type="AlphaFoldDB" id="A0A4Z1I6Y8"/>
<organism evidence="1 2">
    <name type="scientific">Botryotinia narcissicola</name>
    <dbReference type="NCBI Taxonomy" id="278944"/>
    <lineage>
        <taxon>Eukaryota</taxon>
        <taxon>Fungi</taxon>
        <taxon>Dikarya</taxon>
        <taxon>Ascomycota</taxon>
        <taxon>Pezizomycotina</taxon>
        <taxon>Leotiomycetes</taxon>
        <taxon>Helotiales</taxon>
        <taxon>Sclerotiniaceae</taxon>
        <taxon>Botryotinia</taxon>
    </lineage>
</organism>
<accession>A0A4Z1I6Y8</accession>
<gene>
    <name evidence="1" type="ORF">BOTNAR_0206g00030</name>
</gene>
<sequence length="77" mass="8854">MLSANYTSQYINKTIAKRGSFDEQRLIADEEKFVSARRAGETSELTILENEIREVLDFQTATANERDKFPQRKNGVI</sequence>
<dbReference type="Proteomes" id="UP000297452">
    <property type="component" value="Unassembled WGS sequence"/>
</dbReference>
<protein>
    <submittedName>
        <fullName evidence="1">Uncharacterized protein</fullName>
    </submittedName>
</protein>
<reference evidence="1 2" key="1">
    <citation type="submission" date="2017-12" db="EMBL/GenBank/DDBJ databases">
        <title>Comparative genomics of Botrytis spp.</title>
        <authorList>
            <person name="Valero-Jimenez C.A."/>
            <person name="Tapia P."/>
            <person name="Veloso J."/>
            <person name="Silva-Moreno E."/>
            <person name="Staats M."/>
            <person name="Valdes J.H."/>
            <person name="Van Kan J.A.L."/>
        </authorList>
    </citation>
    <scope>NUCLEOTIDE SEQUENCE [LARGE SCALE GENOMIC DNA]</scope>
    <source>
        <strain evidence="1 2">MUCL2120</strain>
    </source>
</reference>
<dbReference type="EMBL" id="PQXJ01000206">
    <property type="protein sequence ID" value="TGO57216.1"/>
    <property type="molecule type" value="Genomic_DNA"/>
</dbReference>
<proteinExistence type="predicted"/>
<name>A0A4Z1I6Y8_9HELO</name>
<evidence type="ECO:0000313" key="1">
    <source>
        <dbReference type="EMBL" id="TGO57216.1"/>
    </source>
</evidence>
<evidence type="ECO:0000313" key="2">
    <source>
        <dbReference type="Proteomes" id="UP000297452"/>
    </source>
</evidence>
<keyword evidence="2" id="KW-1185">Reference proteome</keyword>